<proteinExistence type="predicted"/>
<keyword evidence="3" id="KW-1185">Reference proteome</keyword>
<dbReference type="OrthoDB" id="5959154at2759"/>
<gene>
    <name evidence="2" type="ORF">E2C01_075510</name>
</gene>
<dbReference type="Proteomes" id="UP000324222">
    <property type="component" value="Unassembled WGS sequence"/>
</dbReference>
<feature type="region of interest" description="Disordered" evidence="1">
    <location>
        <begin position="161"/>
        <end position="210"/>
    </location>
</feature>
<reference evidence="2 3" key="1">
    <citation type="submission" date="2019-05" db="EMBL/GenBank/DDBJ databases">
        <title>Another draft genome of Portunus trituberculatus and its Hox gene families provides insights of decapod evolution.</title>
        <authorList>
            <person name="Jeong J.-H."/>
            <person name="Song I."/>
            <person name="Kim S."/>
            <person name="Choi T."/>
            <person name="Kim D."/>
            <person name="Ryu S."/>
            <person name="Kim W."/>
        </authorList>
    </citation>
    <scope>NUCLEOTIDE SEQUENCE [LARGE SCALE GENOMIC DNA]</scope>
    <source>
        <tissue evidence="2">Muscle</tissue>
    </source>
</reference>
<feature type="region of interest" description="Disordered" evidence="1">
    <location>
        <begin position="1"/>
        <end position="50"/>
    </location>
</feature>
<accession>A0A5B7IF57</accession>
<feature type="compositionally biased region" description="Basic residues" evidence="1">
    <location>
        <begin position="196"/>
        <end position="210"/>
    </location>
</feature>
<protein>
    <submittedName>
        <fullName evidence="2">Uncharacterized protein</fullName>
    </submittedName>
</protein>
<evidence type="ECO:0000313" key="2">
    <source>
        <dbReference type="EMBL" id="MPC80913.1"/>
    </source>
</evidence>
<dbReference type="AlphaFoldDB" id="A0A5B7IF57"/>
<organism evidence="2 3">
    <name type="scientific">Portunus trituberculatus</name>
    <name type="common">Swimming crab</name>
    <name type="synonym">Neptunus trituberculatus</name>
    <dbReference type="NCBI Taxonomy" id="210409"/>
    <lineage>
        <taxon>Eukaryota</taxon>
        <taxon>Metazoa</taxon>
        <taxon>Ecdysozoa</taxon>
        <taxon>Arthropoda</taxon>
        <taxon>Crustacea</taxon>
        <taxon>Multicrustacea</taxon>
        <taxon>Malacostraca</taxon>
        <taxon>Eumalacostraca</taxon>
        <taxon>Eucarida</taxon>
        <taxon>Decapoda</taxon>
        <taxon>Pleocyemata</taxon>
        <taxon>Brachyura</taxon>
        <taxon>Eubrachyura</taxon>
        <taxon>Portunoidea</taxon>
        <taxon>Portunidae</taxon>
        <taxon>Portuninae</taxon>
        <taxon>Portunus</taxon>
    </lineage>
</organism>
<feature type="compositionally biased region" description="Basic residues" evidence="1">
    <location>
        <begin position="1"/>
        <end position="20"/>
    </location>
</feature>
<name>A0A5B7IF57_PORTR</name>
<evidence type="ECO:0000313" key="3">
    <source>
        <dbReference type="Proteomes" id="UP000324222"/>
    </source>
</evidence>
<evidence type="ECO:0000256" key="1">
    <source>
        <dbReference type="SAM" id="MobiDB-lite"/>
    </source>
</evidence>
<comment type="caution">
    <text evidence="2">The sequence shown here is derived from an EMBL/GenBank/DDBJ whole genome shotgun (WGS) entry which is preliminary data.</text>
</comment>
<sequence length="210" mass="21970">MRRAMVGRRWSRRRSSHSVKIKSIVDESQSEPSCGPVLQPAPPPAPHPVQEGVGGVPGVDDDTALGNGTPTLGPAWQGTHTLQNPALGPGVGEGAPLARSVSLAIPIPLFICEHYSMAQHGAGHVAPCCPDPAMLPTGQQVLRARSCCLDHHLPLPAMPAIRGGAGPGRQNTDLTTAPAAPRHSQGTPTPHTTPTHPHHLRVTPKHKSVL</sequence>
<dbReference type="EMBL" id="VSRR010055388">
    <property type="protein sequence ID" value="MPC80913.1"/>
    <property type="molecule type" value="Genomic_DNA"/>
</dbReference>